<feature type="active site" description="Proton donor; for dehydratase activity" evidence="6">
    <location>
        <position position="1072"/>
    </location>
</feature>
<dbReference type="Gene3D" id="3.40.50.720">
    <property type="entry name" value="NAD(P)-binding Rossmann-like Domain"/>
    <property type="match status" value="1"/>
</dbReference>
<dbReference type="PROSITE" id="PS52019">
    <property type="entry name" value="PKS_MFAS_DH"/>
    <property type="match status" value="1"/>
</dbReference>
<evidence type="ECO:0000259" key="8">
    <source>
        <dbReference type="PROSITE" id="PS52004"/>
    </source>
</evidence>
<organism evidence="10 11">
    <name type="scientific">Hypholoma sublateritium (strain FD-334 SS-4)</name>
    <dbReference type="NCBI Taxonomy" id="945553"/>
    <lineage>
        <taxon>Eukaryota</taxon>
        <taxon>Fungi</taxon>
        <taxon>Dikarya</taxon>
        <taxon>Basidiomycota</taxon>
        <taxon>Agaricomycotina</taxon>
        <taxon>Agaricomycetes</taxon>
        <taxon>Agaricomycetidae</taxon>
        <taxon>Agaricales</taxon>
        <taxon>Agaricineae</taxon>
        <taxon>Strophariaceae</taxon>
        <taxon>Hypholoma</taxon>
    </lineage>
</organism>
<dbReference type="InterPro" id="IPR013968">
    <property type="entry name" value="PKS_KR"/>
</dbReference>
<feature type="compositionally biased region" description="Polar residues" evidence="7">
    <location>
        <begin position="1772"/>
        <end position="1784"/>
    </location>
</feature>
<evidence type="ECO:0000256" key="4">
    <source>
        <dbReference type="ARBA" id="ARBA00023026"/>
    </source>
</evidence>
<evidence type="ECO:0000259" key="9">
    <source>
        <dbReference type="PROSITE" id="PS52019"/>
    </source>
</evidence>
<dbReference type="SUPFAM" id="SSF53901">
    <property type="entry name" value="Thiolase-like"/>
    <property type="match status" value="1"/>
</dbReference>
<accession>A0A0D2P4W7</accession>
<dbReference type="InterPro" id="IPR009081">
    <property type="entry name" value="PP-bd_ACP"/>
</dbReference>
<dbReference type="EMBL" id="KN817529">
    <property type="protein sequence ID" value="KJA25964.1"/>
    <property type="molecule type" value="Genomic_DNA"/>
</dbReference>
<dbReference type="GO" id="GO:0004315">
    <property type="term" value="F:3-oxoacyl-[acyl-carrier-protein] synthase activity"/>
    <property type="evidence" value="ECO:0007669"/>
    <property type="project" value="InterPro"/>
</dbReference>
<dbReference type="GO" id="GO:0044550">
    <property type="term" value="P:secondary metabolite biosynthetic process"/>
    <property type="evidence" value="ECO:0007669"/>
    <property type="project" value="UniProtKB-ARBA"/>
</dbReference>
<dbReference type="PANTHER" id="PTHR43775">
    <property type="entry name" value="FATTY ACID SYNTHASE"/>
    <property type="match status" value="1"/>
</dbReference>
<dbReference type="SUPFAM" id="SSF53474">
    <property type="entry name" value="alpha/beta-Hydrolases"/>
    <property type="match status" value="1"/>
</dbReference>
<reference evidence="11" key="1">
    <citation type="submission" date="2014-04" db="EMBL/GenBank/DDBJ databases">
        <title>Evolutionary Origins and Diversification of the Mycorrhizal Mutualists.</title>
        <authorList>
            <consortium name="DOE Joint Genome Institute"/>
            <consortium name="Mycorrhizal Genomics Consortium"/>
            <person name="Kohler A."/>
            <person name="Kuo A."/>
            <person name="Nagy L.G."/>
            <person name="Floudas D."/>
            <person name="Copeland A."/>
            <person name="Barry K.W."/>
            <person name="Cichocki N."/>
            <person name="Veneault-Fourrey C."/>
            <person name="LaButti K."/>
            <person name="Lindquist E.A."/>
            <person name="Lipzen A."/>
            <person name="Lundell T."/>
            <person name="Morin E."/>
            <person name="Murat C."/>
            <person name="Riley R."/>
            <person name="Ohm R."/>
            <person name="Sun H."/>
            <person name="Tunlid A."/>
            <person name="Henrissat B."/>
            <person name="Grigoriev I.V."/>
            <person name="Hibbett D.S."/>
            <person name="Martin F."/>
        </authorList>
    </citation>
    <scope>NUCLEOTIDE SEQUENCE [LARGE SCALE GENOMIC DNA]</scope>
    <source>
        <strain evidence="11">FD-334 SS-4</strain>
    </source>
</reference>
<protein>
    <submittedName>
        <fullName evidence="10">Polyketide synthase</fullName>
    </submittedName>
</protein>
<gene>
    <name evidence="10" type="primary">pks2</name>
    <name evidence="10" type="ORF">HYPSUDRAFT_213469</name>
</gene>
<dbReference type="InterPro" id="IPR020807">
    <property type="entry name" value="PKS_DH"/>
</dbReference>
<dbReference type="PANTHER" id="PTHR43775:SF37">
    <property type="entry name" value="SI:DKEY-61P9.11"/>
    <property type="match status" value="1"/>
</dbReference>
<evidence type="ECO:0000256" key="3">
    <source>
        <dbReference type="ARBA" id="ARBA00022679"/>
    </source>
</evidence>
<dbReference type="InterPro" id="IPR020841">
    <property type="entry name" value="PKS_Beta-ketoAc_synthase_dom"/>
</dbReference>
<dbReference type="Gene3D" id="3.40.50.1820">
    <property type="entry name" value="alpha/beta hydrolase"/>
    <property type="match status" value="1"/>
</dbReference>
<feature type="region of interest" description="Disordered" evidence="7">
    <location>
        <begin position="1764"/>
        <end position="1784"/>
    </location>
</feature>
<feature type="domain" description="PKS/mFAS DH" evidence="9">
    <location>
        <begin position="882"/>
        <end position="1162"/>
    </location>
</feature>
<dbReference type="InterPro" id="IPR016036">
    <property type="entry name" value="Malonyl_transacylase_ACP-bd"/>
</dbReference>
<dbReference type="GO" id="GO:0006633">
    <property type="term" value="P:fatty acid biosynthetic process"/>
    <property type="evidence" value="ECO:0007669"/>
    <property type="project" value="InterPro"/>
</dbReference>
<dbReference type="Gene3D" id="3.40.47.10">
    <property type="match status" value="1"/>
</dbReference>
<dbReference type="InterPro" id="IPR014031">
    <property type="entry name" value="Ketoacyl_synth_C"/>
</dbReference>
<evidence type="ECO:0000256" key="2">
    <source>
        <dbReference type="ARBA" id="ARBA00022553"/>
    </source>
</evidence>
<dbReference type="SUPFAM" id="SSF52151">
    <property type="entry name" value="FabD/lysophospholipase-like"/>
    <property type="match status" value="1"/>
</dbReference>
<dbReference type="InterPro" id="IPR049552">
    <property type="entry name" value="PKS_DH_N"/>
</dbReference>
<dbReference type="Pfam" id="PF02801">
    <property type="entry name" value="Ketoacyl-synt_C"/>
    <property type="match status" value="1"/>
</dbReference>
<evidence type="ECO:0000256" key="1">
    <source>
        <dbReference type="ARBA" id="ARBA00022450"/>
    </source>
</evidence>
<dbReference type="PROSITE" id="PS00606">
    <property type="entry name" value="KS3_1"/>
    <property type="match status" value="1"/>
</dbReference>
<evidence type="ECO:0000256" key="6">
    <source>
        <dbReference type="PROSITE-ProRule" id="PRU01363"/>
    </source>
</evidence>
<keyword evidence="5" id="KW-0511">Multifunctional enzyme</keyword>
<dbReference type="OrthoDB" id="329835at2759"/>
<dbReference type="InterPro" id="IPR050091">
    <property type="entry name" value="PKS_NRPS_Biosynth_Enz"/>
</dbReference>
<dbReference type="Proteomes" id="UP000054270">
    <property type="component" value="Unassembled WGS sequence"/>
</dbReference>
<dbReference type="SMART" id="SM00826">
    <property type="entry name" value="PKS_DH"/>
    <property type="match status" value="1"/>
</dbReference>
<dbReference type="Pfam" id="PF08659">
    <property type="entry name" value="KR"/>
    <property type="match status" value="1"/>
</dbReference>
<dbReference type="GO" id="GO:0004312">
    <property type="term" value="F:fatty acid synthase activity"/>
    <property type="evidence" value="ECO:0007669"/>
    <property type="project" value="TreeGrafter"/>
</dbReference>
<dbReference type="InterPro" id="IPR032821">
    <property type="entry name" value="PKS_assoc"/>
</dbReference>
<dbReference type="STRING" id="945553.A0A0D2P4W7"/>
<dbReference type="Pfam" id="PF00550">
    <property type="entry name" value="PP-binding"/>
    <property type="match status" value="1"/>
</dbReference>
<dbReference type="InterPro" id="IPR049551">
    <property type="entry name" value="PKS_DH_C"/>
</dbReference>
<dbReference type="Pfam" id="PF00109">
    <property type="entry name" value="ketoacyl-synt"/>
    <property type="match status" value="1"/>
</dbReference>
<evidence type="ECO:0000256" key="5">
    <source>
        <dbReference type="ARBA" id="ARBA00023268"/>
    </source>
</evidence>
<feature type="region of interest" description="N-terminal hotdog fold" evidence="6">
    <location>
        <begin position="882"/>
        <end position="999"/>
    </location>
</feature>
<dbReference type="InterPro" id="IPR036291">
    <property type="entry name" value="NAD(P)-bd_dom_sf"/>
</dbReference>
<dbReference type="InterPro" id="IPR057326">
    <property type="entry name" value="KR_dom"/>
</dbReference>
<dbReference type="Pfam" id="PF21089">
    <property type="entry name" value="PKS_DH_N"/>
    <property type="match status" value="1"/>
</dbReference>
<evidence type="ECO:0000313" key="10">
    <source>
        <dbReference type="EMBL" id="KJA25964.1"/>
    </source>
</evidence>
<feature type="region of interest" description="C-terminal hotdog fold" evidence="6">
    <location>
        <begin position="1012"/>
        <end position="1162"/>
    </location>
</feature>
<feature type="active site" description="Proton acceptor; for dehydratase activity" evidence="6">
    <location>
        <position position="917"/>
    </location>
</feature>
<name>A0A0D2P4W7_HYPSF</name>
<dbReference type="InterPro" id="IPR001031">
    <property type="entry name" value="Thioesterase"/>
</dbReference>
<proteinExistence type="predicted"/>
<keyword evidence="2" id="KW-0597">Phosphoprotein</keyword>
<dbReference type="InterPro" id="IPR001227">
    <property type="entry name" value="Ac_transferase_dom_sf"/>
</dbReference>
<dbReference type="SUPFAM" id="SSF55048">
    <property type="entry name" value="Probable ACP-binding domain of malonyl-CoA ACP transacylase"/>
    <property type="match status" value="1"/>
</dbReference>
<dbReference type="CDD" id="cd00833">
    <property type="entry name" value="PKS"/>
    <property type="match status" value="1"/>
</dbReference>
<dbReference type="Pfam" id="PF16197">
    <property type="entry name" value="KAsynt_C_assoc"/>
    <property type="match status" value="1"/>
</dbReference>
<evidence type="ECO:0000313" key="11">
    <source>
        <dbReference type="Proteomes" id="UP000054270"/>
    </source>
</evidence>
<dbReference type="Pfam" id="PF14765">
    <property type="entry name" value="PS-DH"/>
    <property type="match status" value="1"/>
</dbReference>
<dbReference type="Gene3D" id="3.10.129.110">
    <property type="entry name" value="Polyketide synthase dehydratase"/>
    <property type="match status" value="1"/>
</dbReference>
<dbReference type="PROSITE" id="PS52004">
    <property type="entry name" value="KS3_2"/>
    <property type="match status" value="1"/>
</dbReference>
<keyword evidence="4" id="KW-0843">Virulence</keyword>
<dbReference type="InterPro" id="IPR014043">
    <property type="entry name" value="Acyl_transferase_dom"/>
</dbReference>
<dbReference type="SMART" id="SM00825">
    <property type="entry name" value="PKS_KS"/>
    <property type="match status" value="1"/>
</dbReference>
<dbReference type="Pfam" id="PF00698">
    <property type="entry name" value="Acyl_transf_1"/>
    <property type="match status" value="1"/>
</dbReference>
<dbReference type="InterPro" id="IPR018201">
    <property type="entry name" value="Ketoacyl_synth_AS"/>
</dbReference>
<feature type="domain" description="Ketosynthase family 3 (KS3)" evidence="8">
    <location>
        <begin position="3"/>
        <end position="422"/>
    </location>
</feature>
<dbReference type="SMART" id="SM00827">
    <property type="entry name" value="PKS_AT"/>
    <property type="match status" value="1"/>
</dbReference>
<keyword evidence="1" id="KW-0596">Phosphopantetheine</keyword>
<dbReference type="Gene3D" id="3.40.366.10">
    <property type="entry name" value="Malonyl-Coenzyme A Acyl Carrier Protein, domain 2"/>
    <property type="match status" value="1"/>
</dbReference>
<dbReference type="SMART" id="SM00822">
    <property type="entry name" value="PKS_KR"/>
    <property type="match status" value="1"/>
</dbReference>
<evidence type="ECO:0000256" key="7">
    <source>
        <dbReference type="SAM" id="MobiDB-lite"/>
    </source>
</evidence>
<keyword evidence="11" id="KW-1185">Reference proteome</keyword>
<dbReference type="InterPro" id="IPR014030">
    <property type="entry name" value="Ketoacyl_synth_N"/>
</dbReference>
<dbReference type="OMA" id="VIFDISW"/>
<sequence length="2436" mass="265926">MALKPIAIVGISAEFPSGAYSTQNLNYDDFSKFLLSKGESYEKVPKDRFDIERWHGQGLGRTITQKGSFLKDVTLFDHVEFGITSKDAKNMSLGTRKLVEHAFLALLDSGINYRGRNVGCYMSATAFDIHGVSEPDELEAIGSFSGYPNAVANKVSYHLDLRGPSIPTDTACSSSLSALHLAVQAIRSGDCSAAVIGGCQLNFRLIDFILYSQGSILSADGKCKPLDESANGFSRGEGATVIVLKLLEEAIRDNDYIYGSILGTGINSSGSLAPTSAPVASAQQEAMKRAFKDTGRTPSEVDYVELHATGTSAGDPVEANWVGQVFGQRDSELLVGSVKGNIGHLEICAFLASLCKVCAMFQTRLLPPTVNLSKPNPAIAWGRWNMRAPTEVLSIAGGKNQLLVSIASSGIGGANGHALVESFSPAQPLQISQPAHEHPLLIMTGGLSPRSATEMGNSIDSAWKDSSLGDLPVLSSIWSRRGRQMPWQTFSIKSNYASVVPFAKPTLLPKSIPGLVFVFSGQGPQYILMGSQLFESYPAFRNSILGMDVVYEKIVGHSIRSLGLFSSGSTDKWGIWPITVTLPAIAMVQMAIYDLLSSIGIVPRAVVGHSAGETAMMYASGACSRDMALEISIARSRALGTLECLGGSMVALGCGPDEAQAIIDDVLANQTGILQIACHNSDSAVTVSGAEPLLDSVVALAKSRDISAHKLRTKVAVHSDFVEQCKATYYQQVEDIFTRYPGHHVPLVSTYSSTFGTIWSGPFTPDYYWCNARQPVLFSQAINMIIKDHPEVGFVEISPHPVLSTYICDAGVEQERVLCFMRRTRDPHPSSEPIMFLRGIAKLSLLGYTDIDFHSLNNTRASSKDRSISYPFQRKYVPFRPEPPKSTMYARSNEWSGPLLHTGLRLNAATHPKLAEHVIMGEPILPAAGFLEMVFESGAQLAWNIRFHSMLSLSSERPLPVSFTVNGPSWSVSSELQSHPYSKKRIHAEGYMSSTAVLDSRKLSISDLKRNLQQVDISGLYSVLNHFSRYGPVFQRVNACWRSNTEALVEIRAYDADLEDLDKYVIHPALLDACFHIVVHPMFTANADRSVYYLPTSVETVTVHDPWFIRQTLPKIVYSHVAYKSWDPAGITFDLSVADASGNIICQLLGFRIAKHKKTSTVEFEHQVQFDSRYEIVYQPLLTSTPYTLSQPKVVALPVQFQSNHAIASMELQSTDGKKPIDSVENILRFLRTQVGLSVIRVLSVGSEPLKLLRALTESNFLYQSILHLDVLVKRESLTEVPLKGVGRIIQSVHAQEGRNGNDTSFYDVVLVHEDGSDTAALQHIVQRLLPGGFLILTTDDVDLDASLTATDCSPNSHVIFQNKLTTGLLTACTAAVSSGQVKASDAFSTCEEPVRVIGQELSPTKTIIKSFPFNDVLSLQQTIQALSENETLWIESPQDANGYAATGLVRSLQHEMVTKDIRLALFDVKWSPEERTAMVSSFSSYPYIEKEVLVDSFGVIRVPRLVPSSILVTGTSWYDQARNSTGRNIGDGPASHPSPVFKYRLSPSHAQVHVISSSSECVGHKAVIGYVLDAGTTTWAQGTYVVCTTRDLIANAESVAVHEHSLLEYTHFGSHSPSAISGGAMTVFIAALAIGSRTLARPDALGNLRVSVTRNGPEDEISLSLSALLTLLGITVTTISKPITPEVLSGIRSSDVVLTGWSNPSDIETITSLLPESATFLSWNAPQADVVNLLKRNTWMVGDILHGTRDILHHFLSHQESQTEDGIAPVESQTKSQPTSTSDSLFDASKEYYLIGGIGSLGVRAALWMYENGARMLVLTSRRGDSSSLAKSGDEMAIRMLLYLQNRMDLRIRLEACDASSVPEMTALFRRADAPIGGAILASVVLADKLFVAYDKSSYCAPFPGKIGALVALERAIDIKSLDFLVSISSVSALGNVGQTNYASANTAVDGLLSKYTNAFSIMSPAIIDSTIMSTGLDLSPDPRYKGWLECAMTCSELLECVGDGIRVIANKRMSLYVPRLNWYYMKKHLGPSPIYNHLVYEPTQNKEEASTNSADVLIPAIIMKLLDIEQDDFSPDIPLTSYGLDSLSAGRLSHSLKPFLQISQLQLLADVSLEDIQRRIEDNKKANVPTEVPETAQNSDFDWAALNQPGQTLVKLVGGDGVPLIVVHGVNGNIVPFIPLQEQFTTPLWAIQLTPDCPTDSMQALAAFYLMQIKTARPSGPYRIGGYSAGTLLAFEIAYLLHASGDQVLQMVVFDFFPTILTAPHFQPDHETIETRKASHAMQTTLIELLLGTYSRESKVSHQRIATELKGAWAGEEVPQLAQDYVAGVSKMATMFAKFLIDLCFIERADQVPSQEIYRILREWSMRVDLPLVIAIAEHGLFESLPEPTDQWTNLAWTGASIINLPSCGHYSMLESPVLVDALQDGWRAKEESP</sequence>
<dbReference type="InterPro" id="IPR049900">
    <property type="entry name" value="PKS_mFAS_DH"/>
</dbReference>
<dbReference type="SUPFAM" id="SSF51735">
    <property type="entry name" value="NAD(P)-binding Rossmann-fold domains"/>
    <property type="match status" value="1"/>
</dbReference>
<dbReference type="Pfam" id="PF00975">
    <property type="entry name" value="Thioesterase"/>
    <property type="match status" value="1"/>
</dbReference>
<dbReference type="InterPro" id="IPR016035">
    <property type="entry name" value="Acyl_Trfase/lysoPLipase"/>
</dbReference>
<dbReference type="InterPro" id="IPR029058">
    <property type="entry name" value="AB_hydrolase_fold"/>
</dbReference>
<keyword evidence="3" id="KW-0808">Transferase</keyword>
<dbReference type="InterPro" id="IPR042104">
    <property type="entry name" value="PKS_dehydratase_sf"/>
</dbReference>
<dbReference type="InterPro" id="IPR016039">
    <property type="entry name" value="Thiolase-like"/>
</dbReference>